<gene>
    <name evidence="4" type="primary">LOC113208952</name>
</gene>
<evidence type="ECO:0000259" key="2">
    <source>
        <dbReference type="Pfam" id="PF15009"/>
    </source>
</evidence>
<dbReference type="RefSeq" id="XP_026282028.2">
    <property type="nucleotide sequence ID" value="XM_026426243.2"/>
</dbReference>
<dbReference type="GO" id="GO:0061507">
    <property type="term" value="F:2',3'-cyclic GMP-AMP binding"/>
    <property type="evidence" value="ECO:0007669"/>
    <property type="project" value="TreeGrafter"/>
</dbReference>
<dbReference type="GeneID" id="113208952"/>
<dbReference type="GO" id="GO:0035438">
    <property type="term" value="F:cyclic-di-GMP binding"/>
    <property type="evidence" value="ECO:0007669"/>
    <property type="project" value="TreeGrafter"/>
</dbReference>
<dbReference type="GO" id="GO:0005789">
    <property type="term" value="C:endoplasmic reticulum membrane"/>
    <property type="evidence" value="ECO:0007669"/>
    <property type="project" value="TreeGrafter"/>
</dbReference>
<sequence>MGGKTLSGVHPLVNRPPVVKRGTRHIYIGWLVSIGILLTVNCLWANSFQQIVAISVVPNAVLIVSQIIWRLCLLSEECSHVQKLCCGSYRQLFERTLCFNKISTCTAFTTFAFLFSDRLNLSETWKDIGPIPFSLSFCSYYILHCIMQSEVCPAWEDHIMKQLNGLDYGSGMAHSFFHGYLKIILPARGDSSQGISERIKLFLEKEEIREDQFPIQKLIVLIPSSGNLFPLLTDEPSQVGADPAVTASTELRLQDVLRNRAGTQQRVYRGAAYRIRVKRNGTVSFLYTIAEGATAVLTFREACLAGSPEAEHLRMHKADVISNFYRTLQKLIDDDKQLTHLVDLLYYDDEDPTHADVLSLLTEHLLEARHRKYNF</sequence>
<dbReference type="CTD" id="36016"/>
<dbReference type="GO" id="GO:0045087">
    <property type="term" value="P:innate immune response"/>
    <property type="evidence" value="ECO:0007669"/>
    <property type="project" value="TreeGrafter"/>
</dbReference>
<name>A0A6J1SMP7_FRAOC</name>
<dbReference type="GO" id="GO:0000045">
    <property type="term" value="P:autophagosome assembly"/>
    <property type="evidence" value="ECO:0007669"/>
    <property type="project" value="TreeGrafter"/>
</dbReference>
<dbReference type="Proteomes" id="UP000504606">
    <property type="component" value="Unplaced"/>
</dbReference>
<dbReference type="GO" id="GO:0002218">
    <property type="term" value="P:activation of innate immune response"/>
    <property type="evidence" value="ECO:0007669"/>
    <property type="project" value="InterPro"/>
</dbReference>
<evidence type="ECO:0000256" key="1">
    <source>
        <dbReference type="SAM" id="Phobius"/>
    </source>
</evidence>
<dbReference type="GO" id="GO:0032481">
    <property type="term" value="P:positive regulation of type I interferon production"/>
    <property type="evidence" value="ECO:0007669"/>
    <property type="project" value="InterPro"/>
</dbReference>
<dbReference type="InterPro" id="IPR029158">
    <property type="entry name" value="STING"/>
</dbReference>
<protein>
    <submittedName>
        <fullName evidence="4">Stimulator of interferon genes protein homolog</fullName>
    </submittedName>
</protein>
<dbReference type="InterPro" id="IPR038623">
    <property type="entry name" value="STING_C_sf"/>
</dbReference>
<dbReference type="GO" id="GO:0016239">
    <property type="term" value="P:positive regulation of macroautophagy"/>
    <property type="evidence" value="ECO:0007669"/>
    <property type="project" value="TreeGrafter"/>
</dbReference>
<dbReference type="KEGG" id="foc:113208952"/>
<accession>A0A6J1SMP7</accession>
<proteinExistence type="predicted"/>
<organism evidence="3 4">
    <name type="scientific">Frankliniella occidentalis</name>
    <name type="common">Western flower thrips</name>
    <name type="synonym">Euthrips occidentalis</name>
    <dbReference type="NCBI Taxonomy" id="133901"/>
    <lineage>
        <taxon>Eukaryota</taxon>
        <taxon>Metazoa</taxon>
        <taxon>Ecdysozoa</taxon>
        <taxon>Arthropoda</taxon>
        <taxon>Hexapoda</taxon>
        <taxon>Insecta</taxon>
        <taxon>Pterygota</taxon>
        <taxon>Neoptera</taxon>
        <taxon>Paraneoptera</taxon>
        <taxon>Thysanoptera</taxon>
        <taxon>Terebrantia</taxon>
        <taxon>Thripoidea</taxon>
        <taxon>Thripidae</taxon>
        <taxon>Frankliniella</taxon>
    </lineage>
</organism>
<reference evidence="4" key="1">
    <citation type="submission" date="2025-08" db="UniProtKB">
        <authorList>
            <consortium name="RefSeq"/>
        </authorList>
    </citation>
    <scope>IDENTIFICATION</scope>
    <source>
        <tissue evidence="4">Whole organism</tissue>
    </source>
</reference>
<evidence type="ECO:0000313" key="3">
    <source>
        <dbReference type="Proteomes" id="UP000504606"/>
    </source>
</evidence>
<feature type="transmembrane region" description="Helical" evidence="1">
    <location>
        <begin position="26"/>
        <end position="44"/>
    </location>
</feature>
<feature type="domain" description="STING ligand-binding" evidence="2">
    <location>
        <begin position="167"/>
        <end position="365"/>
    </location>
</feature>
<evidence type="ECO:0000313" key="4">
    <source>
        <dbReference type="RefSeq" id="XP_026282028.2"/>
    </source>
</evidence>
<dbReference type="PANTHER" id="PTHR34339">
    <property type="entry name" value="STIMULATOR OF INTERFERON GENES PROTEIN"/>
    <property type="match status" value="1"/>
</dbReference>
<dbReference type="Gene3D" id="3.40.50.12100">
    <property type="entry name" value="Stimulator of interferon genes protein"/>
    <property type="match status" value="1"/>
</dbReference>
<dbReference type="GO" id="GO:0061709">
    <property type="term" value="P:reticulophagy"/>
    <property type="evidence" value="ECO:0007669"/>
    <property type="project" value="TreeGrafter"/>
</dbReference>
<dbReference type="Pfam" id="PF15009">
    <property type="entry name" value="STING_LBD"/>
    <property type="match status" value="1"/>
</dbReference>
<dbReference type="OrthoDB" id="6053839at2759"/>
<keyword evidence="1" id="KW-1133">Transmembrane helix</keyword>
<keyword evidence="3" id="KW-1185">Reference proteome</keyword>
<dbReference type="AlphaFoldDB" id="A0A6J1SMP7"/>
<dbReference type="PANTHER" id="PTHR34339:SF1">
    <property type="entry name" value="STIMULATOR OF INTERFERON GENES PROTEIN"/>
    <property type="match status" value="1"/>
</dbReference>
<feature type="transmembrane region" description="Helical" evidence="1">
    <location>
        <begin position="51"/>
        <end position="69"/>
    </location>
</feature>
<dbReference type="GO" id="GO:0005776">
    <property type="term" value="C:autophagosome"/>
    <property type="evidence" value="ECO:0007669"/>
    <property type="project" value="TreeGrafter"/>
</dbReference>
<keyword evidence="1" id="KW-0812">Transmembrane</keyword>
<keyword evidence="1" id="KW-0472">Membrane</keyword>
<dbReference type="InterPro" id="IPR055432">
    <property type="entry name" value="STING_LBD"/>
</dbReference>